<name>M1D912_SOLTU</name>
<keyword evidence="2" id="KW-1185">Reference proteome</keyword>
<dbReference type="PaxDb" id="4113-PGSC0003DMT400085227"/>
<dbReference type="InParanoid" id="M1D912"/>
<dbReference type="EnsemblPlants" id="PGSC0003DMT400085227">
    <property type="protein sequence ID" value="PGSC0003DMT400085227"/>
    <property type="gene ID" value="PGSC0003DMG400034798"/>
</dbReference>
<dbReference type="HOGENOM" id="CLU_2626796_0_0_1"/>
<protein>
    <submittedName>
        <fullName evidence="1">Uncharacterized protein</fullName>
    </submittedName>
</protein>
<proteinExistence type="predicted"/>
<dbReference type="AlphaFoldDB" id="M1D912"/>
<sequence length="78" mass="8731">MSPNDFVDSPFVYLIAVSCLPSAPSRSGPLGDIVLFHETIRCSADCTFHRLFYPSPSGLRVLEQRAEYRLKIDVTAKK</sequence>
<reference evidence="1" key="2">
    <citation type="submission" date="2015-06" db="UniProtKB">
        <authorList>
            <consortium name="EnsemblPlants"/>
        </authorList>
    </citation>
    <scope>IDENTIFICATION</scope>
    <source>
        <strain evidence="1">DM1-3 516 R44</strain>
    </source>
</reference>
<reference evidence="2" key="1">
    <citation type="journal article" date="2011" name="Nature">
        <title>Genome sequence and analysis of the tuber crop potato.</title>
        <authorList>
            <consortium name="The Potato Genome Sequencing Consortium"/>
        </authorList>
    </citation>
    <scope>NUCLEOTIDE SEQUENCE [LARGE SCALE GENOMIC DNA]</scope>
    <source>
        <strain evidence="2">cv. DM1-3 516 R44</strain>
    </source>
</reference>
<evidence type="ECO:0000313" key="1">
    <source>
        <dbReference type="EnsemblPlants" id="PGSC0003DMT400085227"/>
    </source>
</evidence>
<accession>M1D912</accession>
<evidence type="ECO:0000313" key="2">
    <source>
        <dbReference type="Proteomes" id="UP000011115"/>
    </source>
</evidence>
<dbReference type="Proteomes" id="UP000011115">
    <property type="component" value="Unassembled WGS sequence"/>
</dbReference>
<organism evidence="1 2">
    <name type="scientific">Solanum tuberosum</name>
    <name type="common">Potato</name>
    <dbReference type="NCBI Taxonomy" id="4113"/>
    <lineage>
        <taxon>Eukaryota</taxon>
        <taxon>Viridiplantae</taxon>
        <taxon>Streptophyta</taxon>
        <taxon>Embryophyta</taxon>
        <taxon>Tracheophyta</taxon>
        <taxon>Spermatophyta</taxon>
        <taxon>Magnoliopsida</taxon>
        <taxon>eudicotyledons</taxon>
        <taxon>Gunneridae</taxon>
        <taxon>Pentapetalae</taxon>
        <taxon>asterids</taxon>
        <taxon>lamiids</taxon>
        <taxon>Solanales</taxon>
        <taxon>Solanaceae</taxon>
        <taxon>Solanoideae</taxon>
        <taxon>Solaneae</taxon>
        <taxon>Solanum</taxon>
    </lineage>
</organism>
<dbReference type="Gramene" id="PGSC0003DMT400085227">
    <property type="protein sequence ID" value="PGSC0003DMT400085227"/>
    <property type="gene ID" value="PGSC0003DMG400034798"/>
</dbReference>